<keyword evidence="3" id="KW-0964">Secreted</keyword>
<dbReference type="VEuPathDB" id="VectorBase:GPPI015780"/>
<dbReference type="InterPro" id="IPR043504">
    <property type="entry name" value="Peptidase_S1_PA_chymotrypsin"/>
</dbReference>
<evidence type="ECO:0000256" key="8">
    <source>
        <dbReference type="ARBA" id="ARBA00023145"/>
    </source>
</evidence>
<name>A0A1B0B1H8_9MUSC</name>
<keyword evidence="9" id="KW-1015">Disulfide bond</keyword>
<reference evidence="11" key="2">
    <citation type="submission" date="2020-05" db="UniProtKB">
        <authorList>
            <consortium name="EnsemblMetazoa"/>
        </authorList>
    </citation>
    <scope>IDENTIFICATION</scope>
    <source>
        <strain evidence="11">IAEA</strain>
    </source>
</reference>
<dbReference type="EMBL" id="JXJN01007177">
    <property type="status" value="NOT_ANNOTATED_CDS"/>
    <property type="molecule type" value="Genomic_DNA"/>
</dbReference>
<evidence type="ECO:0000256" key="2">
    <source>
        <dbReference type="ARBA" id="ARBA00007664"/>
    </source>
</evidence>
<dbReference type="PROSITE" id="PS00134">
    <property type="entry name" value="TRYPSIN_HIS"/>
    <property type="match status" value="1"/>
</dbReference>
<evidence type="ECO:0000256" key="4">
    <source>
        <dbReference type="ARBA" id="ARBA00022670"/>
    </source>
</evidence>
<accession>A0A1B0B1H8</accession>
<dbReference type="EnsemblMetazoa" id="GPPI015780-RA">
    <property type="protein sequence ID" value="GPPI015780-PA"/>
    <property type="gene ID" value="GPPI015780"/>
</dbReference>
<dbReference type="PANTHER" id="PTHR24276">
    <property type="entry name" value="POLYSERASE-RELATED"/>
    <property type="match status" value="1"/>
</dbReference>
<organism evidence="11 12">
    <name type="scientific">Glossina palpalis gambiensis</name>
    <dbReference type="NCBI Taxonomy" id="67801"/>
    <lineage>
        <taxon>Eukaryota</taxon>
        <taxon>Metazoa</taxon>
        <taxon>Ecdysozoa</taxon>
        <taxon>Arthropoda</taxon>
        <taxon>Hexapoda</taxon>
        <taxon>Insecta</taxon>
        <taxon>Pterygota</taxon>
        <taxon>Neoptera</taxon>
        <taxon>Endopterygota</taxon>
        <taxon>Diptera</taxon>
        <taxon>Brachycera</taxon>
        <taxon>Muscomorpha</taxon>
        <taxon>Hippoboscoidea</taxon>
        <taxon>Glossinidae</taxon>
        <taxon>Glossina</taxon>
    </lineage>
</organism>
<comment type="similarity">
    <text evidence="2">Belongs to the peptidase S1 family.</text>
</comment>
<evidence type="ECO:0000256" key="5">
    <source>
        <dbReference type="ARBA" id="ARBA00022729"/>
    </source>
</evidence>
<dbReference type="SUPFAM" id="SSF50494">
    <property type="entry name" value="Trypsin-like serine proteases"/>
    <property type="match status" value="1"/>
</dbReference>
<dbReference type="GO" id="GO:0004252">
    <property type="term" value="F:serine-type endopeptidase activity"/>
    <property type="evidence" value="ECO:0007669"/>
    <property type="project" value="InterPro"/>
</dbReference>
<dbReference type="PRINTS" id="PR00722">
    <property type="entry name" value="CHYMOTRYPSIN"/>
</dbReference>
<protein>
    <recommendedName>
        <fullName evidence="10">Peptidase S1 domain-containing protein</fullName>
    </recommendedName>
</protein>
<evidence type="ECO:0000313" key="12">
    <source>
        <dbReference type="Proteomes" id="UP000092460"/>
    </source>
</evidence>
<keyword evidence="5" id="KW-0732">Signal</keyword>
<keyword evidence="7" id="KW-0720">Serine protease</keyword>
<dbReference type="PANTHER" id="PTHR24276:SF91">
    <property type="entry name" value="AT26814P-RELATED"/>
    <property type="match status" value="1"/>
</dbReference>
<feature type="domain" description="Peptidase S1" evidence="10">
    <location>
        <begin position="61"/>
        <end position="283"/>
    </location>
</feature>
<dbReference type="Gene3D" id="2.40.10.10">
    <property type="entry name" value="Trypsin-like serine proteases"/>
    <property type="match status" value="1"/>
</dbReference>
<dbReference type="InterPro" id="IPR050430">
    <property type="entry name" value="Peptidase_S1"/>
</dbReference>
<evidence type="ECO:0000256" key="3">
    <source>
        <dbReference type="ARBA" id="ARBA00022525"/>
    </source>
</evidence>
<proteinExistence type="inferred from homology"/>
<reference evidence="12" key="1">
    <citation type="submission" date="2015-01" db="EMBL/GenBank/DDBJ databases">
        <authorList>
            <person name="Aksoy S."/>
            <person name="Warren W."/>
            <person name="Wilson R.K."/>
        </authorList>
    </citation>
    <scope>NUCLEOTIDE SEQUENCE [LARGE SCALE GENOMIC DNA]</scope>
    <source>
        <strain evidence="12">IAEA</strain>
    </source>
</reference>
<keyword evidence="8" id="KW-0865">Zymogen</keyword>
<keyword evidence="12" id="KW-1185">Reference proteome</keyword>
<dbReference type="InterPro" id="IPR001314">
    <property type="entry name" value="Peptidase_S1A"/>
</dbReference>
<evidence type="ECO:0000313" key="11">
    <source>
        <dbReference type="EnsemblMetazoa" id="GPPI015780-PA"/>
    </source>
</evidence>
<dbReference type="InterPro" id="IPR009003">
    <property type="entry name" value="Peptidase_S1_PA"/>
</dbReference>
<comment type="subcellular location">
    <subcellularLocation>
        <location evidence="1">Secreted</location>
    </subcellularLocation>
</comment>
<evidence type="ECO:0000256" key="9">
    <source>
        <dbReference type="ARBA" id="ARBA00023157"/>
    </source>
</evidence>
<dbReference type="GO" id="GO:0006508">
    <property type="term" value="P:proteolysis"/>
    <property type="evidence" value="ECO:0007669"/>
    <property type="project" value="UniProtKB-KW"/>
</dbReference>
<dbReference type="Pfam" id="PF00089">
    <property type="entry name" value="Trypsin"/>
    <property type="match status" value="1"/>
</dbReference>
<evidence type="ECO:0000259" key="10">
    <source>
        <dbReference type="PROSITE" id="PS50240"/>
    </source>
</evidence>
<dbReference type="CDD" id="cd00190">
    <property type="entry name" value="Tryp_SPc"/>
    <property type="match status" value="1"/>
</dbReference>
<evidence type="ECO:0000256" key="7">
    <source>
        <dbReference type="ARBA" id="ARBA00022825"/>
    </source>
</evidence>
<keyword evidence="4" id="KW-0645">Protease</keyword>
<dbReference type="STRING" id="67801.A0A1B0B1H8"/>
<dbReference type="AlphaFoldDB" id="A0A1B0B1H8"/>
<evidence type="ECO:0000256" key="6">
    <source>
        <dbReference type="ARBA" id="ARBA00022801"/>
    </source>
</evidence>
<dbReference type="InterPro" id="IPR001254">
    <property type="entry name" value="Trypsin_dom"/>
</dbReference>
<keyword evidence="6" id="KW-0378">Hydrolase</keyword>
<evidence type="ECO:0000256" key="1">
    <source>
        <dbReference type="ARBA" id="ARBA00004613"/>
    </source>
</evidence>
<dbReference type="Proteomes" id="UP000092460">
    <property type="component" value="Unassembled WGS sequence"/>
</dbReference>
<dbReference type="InterPro" id="IPR018114">
    <property type="entry name" value="TRYPSIN_HIS"/>
</dbReference>
<dbReference type="PROSITE" id="PS50240">
    <property type="entry name" value="TRYPSIN_DOM"/>
    <property type="match status" value="1"/>
</dbReference>
<sequence length="291" mass="31192">MISGSVGLSLIKDHNISITIRYEIFLPSFPITVIGRPCVLLSLVNCLFVGSTPSWKPEPRIIGGSDSDIKSFPYQVSVQTNGVHRCGGVIYNRYIIITAAHCLFDAPDDIRIRAGSSEWQSGGVVIKVRNYEIHNGYSSQTIVNDIALLRLSSPLRFSSKIQPIKLATAVPDDNAAAIVSGWGITSEGALDIPDQLKSVEVAIISRSNCASSTYSYGSSIKPSMICAAGAEKSACQRDSGGPLVSDGLLVGIVSWSEGCADPKYPGVYVDVAELHLWIIQTSHLLTSPKPL</sequence>
<dbReference type="GO" id="GO:0005576">
    <property type="term" value="C:extracellular region"/>
    <property type="evidence" value="ECO:0007669"/>
    <property type="project" value="UniProtKB-SubCell"/>
</dbReference>
<dbReference type="SMART" id="SM00020">
    <property type="entry name" value="Tryp_SPc"/>
    <property type="match status" value="1"/>
</dbReference>
<dbReference type="FunFam" id="2.40.10.10:FF:000077">
    <property type="entry name" value="Predicted protein"/>
    <property type="match status" value="1"/>
</dbReference>